<evidence type="ECO:0000313" key="9">
    <source>
        <dbReference type="Proteomes" id="UP001519887"/>
    </source>
</evidence>
<keyword evidence="4" id="KW-0378">Hydrolase</keyword>
<feature type="non-terminal residue" evidence="8">
    <location>
        <position position="1"/>
    </location>
</feature>
<dbReference type="SUPFAM" id="SSF51445">
    <property type="entry name" value="(Trans)glycosidases"/>
    <property type="match status" value="1"/>
</dbReference>
<dbReference type="InterPro" id="IPR006103">
    <property type="entry name" value="Glyco_hydro_2_cat"/>
</dbReference>
<comment type="catalytic activity">
    <reaction evidence="1">
        <text>Hydrolysis of terminal non-reducing beta-D-galactose residues in beta-D-galactosides.</text>
        <dbReference type="EC" id="3.2.1.23"/>
    </reaction>
</comment>
<evidence type="ECO:0000256" key="3">
    <source>
        <dbReference type="ARBA" id="ARBA00012756"/>
    </source>
</evidence>
<dbReference type="Gene3D" id="3.20.20.80">
    <property type="entry name" value="Glycosidases"/>
    <property type="match status" value="1"/>
</dbReference>
<dbReference type="InterPro" id="IPR006102">
    <property type="entry name" value="Ig-like_GH2"/>
</dbReference>
<dbReference type="EMBL" id="JAHZIK010003020">
    <property type="protein sequence ID" value="MBW7461517.1"/>
    <property type="molecule type" value="Genomic_DNA"/>
</dbReference>
<feature type="domain" description="Glycoside hydrolase family 2 catalytic" evidence="7">
    <location>
        <begin position="103"/>
        <end position="186"/>
    </location>
</feature>
<dbReference type="PRINTS" id="PR00132">
    <property type="entry name" value="GLHYDRLASE2"/>
</dbReference>
<sequence length="186" mass="21243">RYEDAVLDIRIDAESLTGVSADGYELRATLLDAVRGVVFDRSSPLPLPLSGGGQCRFHIEETVKSPLQWTAETPNLYTLLLTLYDGENRLQEVKRIAVGFRDVQTRDGRLLVNGRSVIIKGVNRNEFDPRLGFVTTWEAMVQDITLMKLHNINTVRLSNYPNDRRWLDLCDRYGMYAIDETDLETH</sequence>
<dbReference type="PANTHER" id="PTHR46323">
    <property type="entry name" value="BETA-GALACTOSIDASE"/>
    <property type="match status" value="1"/>
</dbReference>
<gene>
    <name evidence="8" type="ORF">K0U00_46420</name>
</gene>
<evidence type="ECO:0000259" key="6">
    <source>
        <dbReference type="Pfam" id="PF00703"/>
    </source>
</evidence>
<keyword evidence="9" id="KW-1185">Reference proteome</keyword>
<reference evidence="8 9" key="1">
    <citation type="submission" date="2021-07" db="EMBL/GenBank/DDBJ databases">
        <title>Paenibacillus radiodurans sp. nov., isolated from the southeastern edge of Tengger Desert.</title>
        <authorList>
            <person name="Zhang G."/>
        </authorList>
    </citation>
    <scope>NUCLEOTIDE SEQUENCE [LARGE SCALE GENOMIC DNA]</scope>
    <source>
        <strain evidence="8 9">CCM 7311</strain>
    </source>
</reference>
<feature type="domain" description="Glycoside hydrolase family 2 immunoglobulin-like beta-sandwich" evidence="6">
    <location>
        <begin position="24"/>
        <end position="101"/>
    </location>
</feature>
<evidence type="ECO:0000256" key="5">
    <source>
        <dbReference type="ARBA" id="ARBA00023295"/>
    </source>
</evidence>
<evidence type="ECO:0000259" key="7">
    <source>
        <dbReference type="Pfam" id="PF02836"/>
    </source>
</evidence>
<dbReference type="InterPro" id="IPR013783">
    <property type="entry name" value="Ig-like_fold"/>
</dbReference>
<feature type="non-terminal residue" evidence="8">
    <location>
        <position position="186"/>
    </location>
</feature>
<accession>A0ABS7CL17</accession>
<evidence type="ECO:0000256" key="2">
    <source>
        <dbReference type="ARBA" id="ARBA00007401"/>
    </source>
</evidence>
<protein>
    <recommendedName>
        <fullName evidence="3">beta-galactosidase</fullName>
        <ecNumber evidence="3">3.2.1.23</ecNumber>
    </recommendedName>
</protein>
<dbReference type="SUPFAM" id="SSF49303">
    <property type="entry name" value="beta-Galactosidase/glucuronidase domain"/>
    <property type="match status" value="1"/>
</dbReference>
<dbReference type="PANTHER" id="PTHR46323:SF2">
    <property type="entry name" value="BETA-GALACTOSIDASE"/>
    <property type="match status" value="1"/>
</dbReference>
<keyword evidence="5" id="KW-0326">Glycosidase</keyword>
<dbReference type="Gene3D" id="2.60.40.10">
    <property type="entry name" value="Immunoglobulins"/>
    <property type="match status" value="1"/>
</dbReference>
<dbReference type="InterPro" id="IPR006101">
    <property type="entry name" value="Glyco_hydro_2"/>
</dbReference>
<name>A0ABS7CL17_9BACL</name>
<dbReference type="InterPro" id="IPR017853">
    <property type="entry name" value="GH"/>
</dbReference>
<comment type="similarity">
    <text evidence="2">Belongs to the glycosyl hydrolase 2 family.</text>
</comment>
<organism evidence="8 9">
    <name type="scientific">Paenibacillus sepulcri</name>
    <dbReference type="NCBI Taxonomy" id="359917"/>
    <lineage>
        <taxon>Bacteria</taxon>
        <taxon>Bacillati</taxon>
        <taxon>Bacillota</taxon>
        <taxon>Bacilli</taxon>
        <taxon>Bacillales</taxon>
        <taxon>Paenibacillaceae</taxon>
        <taxon>Paenibacillus</taxon>
    </lineage>
</organism>
<evidence type="ECO:0000313" key="8">
    <source>
        <dbReference type="EMBL" id="MBW7461517.1"/>
    </source>
</evidence>
<dbReference type="Pfam" id="PF02836">
    <property type="entry name" value="Glyco_hydro_2_C"/>
    <property type="match status" value="1"/>
</dbReference>
<dbReference type="Proteomes" id="UP001519887">
    <property type="component" value="Unassembled WGS sequence"/>
</dbReference>
<evidence type="ECO:0000256" key="4">
    <source>
        <dbReference type="ARBA" id="ARBA00022801"/>
    </source>
</evidence>
<dbReference type="EC" id="3.2.1.23" evidence="3"/>
<comment type="caution">
    <text evidence="8">The sequence shown here is derived from an EMBL/GenBank/DDBJ whole genome shotgun (WGS) entry which is preliminary data.</text>
</comment>
<dbReference type="Pfam" id="PF00703">
    <property type="entry name" value="Glyco_hydro_2"/>
    <property type="match status" value="1"/>
</dbReference>
<proteinExistence type="inferred from homology"/>
<evidence type="ECO:0000256" key="1">
    <source>
        <dbReference type="ARBA" id="ARBA00001412"/>
    </source>
</evidence>
<dbReference type="InterPro" id="IPR050347">
    <property type="entry name" value="Bact_Beta-galactosidase"/>
</dbReference>
<dbReference type="InterPro" id="IPR036156">
    <property type="entry name" value="Beta-gal/glucu_dom_sf"/>
</dbReference>